<dbReference type="PANTHER" id="PTHR46449:SF5">
    <property type="entry name" value="FAMILY WITH SEQUENCE SIMILARITY 47 MEMBER E"/>
    <property type="match status" value="1"/>
</dbReference>
<organism evidence="2 3">
    <name type="scientific">Clupea harengus</name>
    <name type="common">Atlantic herring</name>
    <dbReference type="NCBI Taxonomy" id="7950"/>
    <lineage>
        <taxon>Eukaryota</taxon>
        <taxon>Metazoa</taxon>
        <taxon>Chordata</taxon>
        <taxon>Craniata</taxon>
        <taxon>Vertebrata</taxon>
        <taxon>Euteleostomi</taxon>
        <taxon>Actinopterygii</taxon>
        <taxon>Neopterygii</taxon>
        <taxon>Teleostei</taxon>
        <taxon>Clupei</taxon>
        <taxon>Clupeiformes</taxon>
        <taxon>Clupeoidei</taxon>
        <taxon>Clupeidae</taxon>
        <taxon>Clupea</taxon>
    </lineage>
</organism>
<evidence type="ECO:0000313" key="2">
    <source>
        <dbReference type="Proteomes" id="UP000515152"/>
    </source>
</evidence>
<dbReference type="GO" id="GO:0000785">
    <property type="term" value="C:chromatin"/>
    <property type="evidence" value="ECO:0007669"/>
    <property type="project" value="TreeGrafter"/>
</dbReference>
<comment type="similarity">
    <text evidence="1">Belongs to the FAM47 family.</text>
</comment>
<dbReference type="PANTHER" id="PTHR46449">
    <property type="entry name" value="ZGC:158260"/>
    <property type="match status" value="1"/>
</dbReference>
<accession>A0A6P8FBK9</accession>
<name>A0A6P8FBK9_CLUHA</name>
<evidence type="ECO:0000313" key="3">
    <source>
        <dbReference type="RefSeq" id="XP_031425918.2"/>
    </source>
</evidence>
<proteinExistence type="inferred from homology"/>
<dbReference type="Proteomes" id="UP000515152">
    <property type="component" value="Chromosome 7"/>
</dbReference>
<protein>
    <submittedName>
        <fullName evidence="3">Protein FAM47B isoform X1</fullName>
    </submittedName>
</protein>
<dbReference type="Pfam" id="PF14642">
    <property type="entry name" value="FAM47"/>
    <property type="match status" value="1"/>
</dbReference>
<keyword evidence="2" id="KW-1185">Reference proteome</keyword>
<dbReference type="KEGG" id="char:105907539"/>
<dbReference type="GeneID" id="105907539"/>
<dbReference type="RefSeq" id="XP_031425918.2">
    <property type="nucleotide sequence ID" value="XM_031570058.2"/>
</dbReference>
<dbReference type="InterPro" id="IPR032743">
    <property type="entry name" value="FAM47"/>
</dbReference>
<sequence>MADDCNAIFSRGHTGNTPVYPWYKQRLFSLRDPQRKQKLSGALHGHRWRFLNSELDDFRDGYPLDAGQEIFVSSQCNTSPVVFGKSGGPCSPAKVKRNPFTKEQVCFSKENPLKQMRHEHVEAVEDQLTQHPLALYPHLESGMAPELFDEVLSVLDPDMYTKKRSAMRWEAQEHTDICDSERTQVEEEEGLKLPGNEMPQEPNQWNPYELKDTKTSGEIEDQVVSVKGLRSPSEDEDIKKVTKLFCDWVVSLGGDTNNLTESTVLGLFVSGYEKKPSLIFPIEVVKSSNIPEELRSSAVEQGRDLSSDTLLKDSDLHEFPTGSKKTKYGAWYLDPKLWKKRPSDEPLTDPFALEEDILFTEEPSAVDDEIKELHGTQALEQFIASRGLRVPRFLKALISEEDREGKGRGTDATGSMSMH</sequence>
<dbReference type="OrthoDB" id="6755972at2759"/>
<dbReference type="CTD" id="100129583"/>
<dbReference type="AlphaFoldDB" id="A0A6P8FBK9"/>
<gene>
    <name evidence="3" type="primary">zgc:158260</name>
</gene>
<dbReference type="GO" id="GO:0045815">
    <property type="term" value="P:transcription initiation-coupled chromatin remodeling"/>
    <property type="evidence" value="ECO:0007669"/>
    <property type="project" value="TreeGrafter"/>
</dbReference>
<reference evidence="3" key="1">
    <citation type="submission" date="2025-08" db="UniProtKB">
        <authorList>
            <consortium name="RefSeq"/>
        </authorList>
    </citation>
    <scope>IDENTIFICATION</scope>
</reference>
<evidence type="ECO:0000256" key="1">
    <source>
        <dbReference type="ARBA" id="ARBA00005277"/>
    </source>
</evidence>